<sequence length="149" mass="18134">MIREVKDQYEWEKIERFEMSQDFGKRSEQLDRSKGRKYFWVFVRHPRWRFSDFPRQQWTLVCKVRAAKEELSEEKDENYWDEEFEKAVSSSDADAMEKLAKQSVKATTEYYKKQLRTMETNKNRNLENKEESDGDEKIMRGKRPILSAE</sequence>
<dbReference type="Proteomes" id="UP000290289">
    <property type="component" value="Chromosome 11"/>
</dbReference>
<feature type="compositionally biased region" description="Basic and acidic residues" evidence="1">
    <location>
        <begin position="119"/>
        <end position="139"/>
    </location>
</feature>
<comment type="caution">
    <text evidence="2">The sequence shown here is derived from an EMBL/GenBank/DDBJ whole genome shotgun (WGS) entry which is preliminary data.</text>
</comment>
<evidence type="ECO:0000256" key="1">
    <source>
        <dbReference type="SAM" id="MobiDB-lite"/>
    </source>
</evidence>
<keyword evidence="3" id="KW-1185">Reference proteome</keyword>
<accession>A0A498ILC0</accession>
<dbReference type="PANTHER" id="PTHR37911">
    <property type="entry name" value="OSJNBA0067K08.20 PROTEIN"/>
    <property type="match status" value="1"/>
</dbReference>
<name>A0A498ILC0_MALDO</name>
<gene>
    <name evidence="2" type="ORF">DVH24_026908</name>
</gene>
<proteinExistence type="predicted"/>
<evidence type="ECO:0000313" key="2">
    <source>
        <dbReference type="EMBL" id="RXH84009.1"/>
    </source>
</evidence>
<dbReference type="PANTHER" id="PTHR37911:SF1">
    <property type="entry name" value="OS04G0497900 PROTEIN"/>
    <property type="match status" value="1"/>
</dbReference>
<reference evidence="2 3" key="1">
    <citation type="submission" date="2018-10" db="EMBL/GenBank/DDBJ databases">
        <title>A high-quality apple genome assembly.</title>
        <authorList>
            <person name="Hu J."/>
        </authorList>
    </citation>
    <scope>NUCLEOTIDE SEQUENCE [LARGE SCALE GENOMIC DNA]</scope>
    <source>
        <strain evidence="3">cv. HFTH1</strain>
        <tissue evidence="2">Young leaf</tissue>
    </source>
</reference>
<evidence type="ECO:0000313" key="3">
    <source>
        <dbReference type="Proteomes" id="UP000290289"/>
    </source>
</evidence>
<feature type="region of interest" description="Disordered" evidence="1">
    <location>
        <begin position="116"/>
        <end position="149"/>
    </location>
</feature>
<dbReference type="EMBL" id="RDQH01000337">
    <property type="protein sequence ID" value="RXH84009.1"/>
    <property type="molecule type" value="Genomic_DNA"/>
</dbReference>
<organism evidence="2 3">
    <name type="scientific">Malus domestica</name>
    <name type="common">Apple</name>
    <name type="synonym">Pyrus malus</name>
    <dbReference type="NCBI Taxonomy" id="3750"/>
    <lineage>
        <taxon>Eukaryota</taxon>
        <taxon>Viridiplantae</taxon>
        <taxon>Streptophyta</taxon>
        <taxon>Embryophyta</taxon>
        <taxon>Tracheophyta</taxon>
        <taxon>Spermatophyta</taxon>
        <taxon>Magnoliopsida</taxon>
        <taxon>eudicotyledons</taxon>
        <taxon>Gunneridae</taxon>
        <taxon>Pentapetalae</taxon>
        <taxon>rosids</taxon>
        <taxon>fabids</taxon>
        <taxon>Rosales</taxon>
        <taxon>Rosaceae</taxon>
        <taxon>Amygdaloideae</taxon>
        <taxon>Maleae</taxon>
        <taxon>Malus</taxon>
    </lineage>
</organism>
<dbReference type="AlphaFoldDB" id="A0A498ILC0"/>
<protein>
    <submittedName>
        <fullName evidence="2">Uncharacterized protein</fullName>
    </submittedName>
</protein>
<dbReference type="STRING" id="3750.A0A498ILC0"/>